<keyword evidence="3" id="KW-1185">Reference proteome</keyword>
<evidence type="ECO:0000313" key="2">
    <source>
        <dbReference type="EMBL" id="KAA8594398.1"/>
    </source>
</evidence>
<comment type="caution">
    <text evidence="2">The sequence shown here is derived from an EMBL/GenBank/DDBJ whole genome shotgun (WGS) entry which is preliminary data.</text>
</comment>
<gene>
    <name evidence="2" type="ORF">FQN60_005232</name>
</gene>
<name>A0A5J5DMH3_9PERO</name>
<organism evidence="2 3">
    <name type="scientific">Etheostoma spectabile</name>
    <name type="common">orangethroat darter</name>
    <dbReference type="NCBI Taxonomy" id="54343"/>
    <lineage>
        <taxon>Eukaryota</taxon>
        <taxon>Metazoa</taxon>
        <taxon>Chordata</taxon>
        <taxon>Craniata</taxon>
        <taxon>Vertebrata</taxon>
        <taxon>Euteleostomi</taxon>
        <taxon>Actinopterygii</taxon>
        <taxon>Neopterygii</taxon>
        <taxon>Teleostei</taxon>
        <taxon>Neoteleostei</taxon>
        <taxon>Acanthomorphata</taxon>
        <taxon>Eupercaria</taxon>
        <taxon>Perciformes</taxon>
        <taxon>Percoidei</taxon>
        <taxon>Percidae</taxon>
        <taxon>Etheostomatinae</taxon>
        <taxon>Etheostoma</taxon>
    </lineage>
</organism>
<feature type="region of interest" description="Disordered" evidence="1">
    <location>
        <begin position="57"/>
        <end position="90"/>
    </location>
</feature>
<evidence type="ECO:0000256" key="1">
    <source>
        <dbReference type="SAM" id="MobiDB-lite"/>
    </source>
</evidence>
<evidence type="ECO:0000313" key="3">
    <source>
        <dbReference type="Proteomes" id="UP000327493"/>
    </source>
</evidence>
<proteinExistence type="predicted"/>
<dbReference type="EMBL" id="VOFY01000003">
    <property type="protein sequence ID" value="KAA8594398.1"/>
    <property type="molecule type" value="Genomic_DNA"/>
</dbReference>
<reference evidence="2 3" key="1">
    <citation type="submission" date="2019-08" db="EMBL/GenBank/DDBJ databases">
        <title>A chromosome-level genome assembly, high-density linkage maps, and genome scans reveal the genomic architecture of hybrid incompatibilities underlying speciation via character displacement in darters (Percidae: Etheostominae).</title>
        <authorList>
            <person name="Moran R.L."/>
            <person name="Catchen J.M."/>
            <person name="Fuller R.C."/>
        </authorList>
    </citation>
    <scope>NUCLEOTIDE SEQUENCE [LARGE SCALE GENOMIC DNA]</scope>
    <source>
        <strain evidence="2">EspeVRDwgs_2016</strain>
        <tissue evidence="2">Muscle</tissue>
    </source>
</reference>
<accession>A0A5J5DMH3</accession>
<feature type="compositionally biased region" description="Basic and acidic residues" evidence="1">
    <location>
        <begin position="61"/>
        <end position="90"/>
    </location>
</feature>
<protein>
    <submittedName>
        <fullName evidence="2">Uncharacterized protein</fullName>
    </submittedName>
</protein>
<sequence>MNHRHSRHKLVEPSKKLRRTSALVMMSDETCSAVLISSLSVISALWTNIKATTQSSCSRESCTERARGRESSREVAQHPARIQDREKDVKLLQQQARHQSLC</sequence>
<dbReference type="Proteomes" id="UP000327493">
    <property type="component" value="Chromosome 3"/>
</dbReference>
<dbReference type="AlphaFoldDB" id="A0A5J5DMH3"/>